<name>A0A5C5FXH0_9BASI</name>
<dbReference type="Gene3D" id="3.80.10.10">
    <property type="entry name" value="Ribonuclease Inhibitor"/>
    <property type="match status" value="1"/>
</dbReference>
<gene>
    <name evidence="2" type="ORF">DMC30DRAFT_394670</name>
</gene>
<protein>
    <submittedName>
        <fullName evidence="2">Uncharacterized protein</fullName>
    </submittedName>
</protein>
<feature type="region of interest" description="Disordered" evidence="1">
    <location>
        <begin position="428"/>
        <end position="461"/>
    </location>
</feature>
<proteinExistence type="predicted"/>
<accession>A0A5C5FXH0</accession>
<evidence type="ECO:0000313" key="3">
    <source>
        <dbReference type="Proteomes" id="UP000311382"/>
    </source>
</evidence>
<reference evidence="2 3" key="1">
    <citation type="submission" date="2019-03" db="EMBL/GenBank/DDBJ databases">
        <title>Rhodosporidium diobovatum UCD-FST 08-225 genome sequencing, assembly, and annotation.</title>
        <authorList>
            <person name="Fakankun I.U."/>
            <person name="Fristensky B."/>
            <person name="Levin D.B."/>
        </authorList>
    </citation>
    <scope>NUCLEOTIDE SEQUENCE [LARGE SCALE GENOMIC DNA]</scope>
    <source>
        <strain evidence="2 3">UCD-FST 08-225</strain>
    </source>
</reference>
<dbReference type="InterPro" id="IPR032675">
    <property type="entry name" value="LRR_dom_sf"/>
</dbReference>
<dbReference type="Proteomes" id="UP000311382">
    <property type="component" value="Unassembled WGS sequence"/>
</dbReference>
<keyword evidence="3" id="KW-1185">Reference proteome</keyword>
<feature type="compositionally biased region" description="Basic and acidic residues" evidence="1">
    <location>
        <begin position="449"/>
        <end position="461"/>
    </location>
</feature>
<feature type="compositionally biased region" description="Polar residues" evidence="1">
    <location>
        <begin position="55"/>
        <end position="65"/>
    </location>
</feature>
<feature type="compositionally biased region" description="Low complexity" evidence="1">
    <location>
        <begin position="24"/>
        <end position="46"/>
    </location>
</feature>
<feature type="compositionally biased region" description="Basic and acidic residues" evidence="1">
    <location>
        <begin position="428"/>
        <end position="438"/>
    </location>
</feature>
<evidence type="ECO:0000256" key="1">
    <source>
        <dbReference type="SAM" id="MobiDB-lite"/>
    </source>
</evidence>
<dbReference type="SUPFAM" id="SSF52047">
    <property type="entry name" value="RNI-like"/>
    <property type="match status" value="1"/>
</dbReference>
<evidence type="ECO:0000313" key="2">
    <source>
        <dbReference type="EMBL" id="TNY21573.1"/>
    </source>
</evidence>
<feature type="region of interest" description="Disordered" evidence="1">
    <location>
        <begin position="22"/>
        <end position="65"/>
    </location>
</feature>
<sequence>MVNLPTELVLEVILLSLDIDQPCSRSSSRSPTYSPVSAYSSTSLTSSEDDPFAANSKSHAPSSPATTLRSCALASRGFRSLSQPLLFRHPVLPTKASILAFLDTLENGEQGARLAREVRTLTIGARREEHDGPGWMGDVDAKLVMCRIARTCRNLKDLTMRGMSRVCLDELEQLDHLRSLTLKNCELAPLIADSPTLVLPLAHLTLSSCHLAPDSLSPIVLPRLKALELVTLRTADDWTSEELADFLSGVAPQLRSFSWYDRETDMYGNGPSGSGPQHPLVDALTRCTSLVHLDIVNAVPAHALSFLPLPTLSSLRTLSLSLSDRLAAGASRASLRWAPLADSLLRDTLAVLRILLLPPEALYSPEDVLAGRPDALPAWVRTLQTSEALERVVLPARAFEDGLGEMVRGLEEELRRVGRRVELVVGDGAKDEQGKREGGVWGQVRRRERREEEARRAEAEG</sequence>
<organism evidence="2 3">
    <name type="scientific">Rhodotorula diobovata</name>
    <dbReference type="NCBI Taxonomy" id="5288"/>
    <lineage>
        <taxon>Eukaryota</taxon>
        <taxon>Fungi</taxon>
        <taxon>Dikarya</taxon>
        <taxon>Basidiomycota</taxon>
        <taxon>Pucciniomycotina</taxon>
        <taxon>Microbotryomycetes</taxon>
        <taxon>Sporidiobolales</taxon>
        <taxon>Sporidiobolaceae</taxon>
        <taxon>Rhodotorula</taxon>
    </lineage>
</organism>
<dbReference type="OrthoDB" id="10620484at2759"/>
<comment type="caution">
    <text evidence="2">The sequence shown here is derived from an EMBL/GenBank/DDBJ whole genome shotgun (WGS) entry which is preliminary data.</text>
</comment>
<dbReference type="AlphaFoldDB" id="A0A5C5FXH0"/>
<dbReference type="EMBL" id="SOZI01000041">
    <property type="protein sequence ID" value="TNY21573.1"/>
    <property type="molecule type" value="Genomic_DNA"/>
</dbReference>